<protein>
    <submittedName>
        <fullName evidence="1">Uncharacterized protein</fullName>
    </submittedName>
</protein>
<comment type="caution">
    <text evidence="1">The sequence shown here is derived from an EMBL/GenBank/DDBJ whole genome shotgun (WGS) entry which is preliminary data.</text>
</comment>
<name>A0A392VGR5_9FABA</name>
<dbReference type="EMBL" id="LXQA011170291">
    <property type="protein sequence ID" value="MCI87598.1"/>
    <property type="molecule type" value="Genomic_DNA"/>
</dbReference>
<feature type="non-terminal residue" evidence="1">
    <location>
        <position position="1"/>
    </location>
</feature>
<accession>A0A392VGR5</accession>
<dbReference type="Proteomes" id="UP000265520">
    <property type="component" value="Unassembled WGS sequence"/>
</dbReference>
<evidence type="ECO:0000313" key="2">
    <source>
        <dbReference type="Proteomes" id="UP000265520"/>
    </source>
</evidence>
<dbReference type="AlphaFoldDB" id="A0A392VGR5"/>
<organism evidence="1 2">
    <name type="scientific">Trifolium medium</name>
    <dbReference type="NCBI Taxonomy" id="97028"/>
    <lineage>
        <taxon>Eukaryota</taxon>
        <taxon>Viridiplantae</taxon>
        <taxon>Streptophyta</taxon>
        <taxon>Embryophyta</taxon>
        <taxon>Tracheophyta</taxon>
        <taxon>Spermatophyta</taxon>
        <taxon>Magnoliopsida</taxon>
        <taxon>eudicotyledons</taxon>
        <taxon>Gunneridae</taxon>
        <taxon>Pentapetalae</taxon>
        <taxon>rosids</taxon>
        <taxon>fabids</taxon>
        <taxon>Fabales</taxon>
        <taxon>Fabaceae</taxon>
        <taxon>Papilionoideae</taxon>
        <taxon>50 kb inversion clade</taxon>
        <taxon>NPAAA clade</taxon>
        <taxon>Hologalegina</taxon>
        <taxon>IRL clade</taxon>
        <taxon>Trifolieae</taxon>
        <taxon>Trifolium</taxon>
    </lineage>
</organism>
<reference evidence="1 2" key="1">
    <citation type="journal article" date="2018" name="Front. Plant Sci.">
        <title>Red Clover (Trifolium pratense) and Zigzag Clover (T. medium) - A Picture of Genomic Similarities and Differences.</title>
        <authorList>
            <person name="Dluhosova J."/>
            <person name="Istvanek J."/>
            <person name="Nedelnik J."/>
            <person name="Repkova J."/>
        </authorList>
    </citation>
    <scope>NUCLEOTIDE SEQUENCE [LARGE SCALE GENOMIC DNA]</scope>
    <source>
        <strain evidence="2">cv. 10/8</strain>
        <tissue evidence="1">Leaf</tissue>
    </source>
</reference>
<keyword evidence="2" id="KW-1185">Reference proteome</keyword>
<sequence>SGGSGGGPLRGSVVPWTKYGGLDGGAIVTDRCTTWISCDLFPSFNKVCSQVLCFPCDFFSD</sequence>
<evidence type="ECO:0000313" key="1">
    <source>
        <dbReference type="EMBL" id="MCI87598.1"/>
    </source>
</evidence>
<proteinExistence type="predicted"/>